<evidence type="ECO:0000256" key="8">
    <source>
        <dbReference type="ARBA" id="ARBA00025153"/>
    </source>
</evidence>
<dbReference type="EC" id="4.2.1.93" evidence="11"/>
<comment type="caution">
    <text evidence="12">Lacks conserved residue(s) required for the propagation of feature annotation.</text>
</comment>
<feature type="binding site" evidence="11">
    <location>
        <begin position="1962"/>
        <end position="1971"/>
    </location>
    <ligand>
        <name>ATP</name>
        <dbReference type="ChEBI" id="CHEBI:30616"/>
    </ligand>
</feature>
<keyword evidence="12" id="KW-0479">Metal-binding</keyword>
<dbReference type="PANTHER" id="PTHR12592:SF0">
    <property type="entry name" value="ATP-DEPENDENT (S)-NAD(P)H-HYDRATE DEHYDRATASE"/>
    <property type="match status" value="1"/>
</dbReference>
<dbReference type="HAMAP" id="MF_01966">
    <property type="entry name" value="NADHX_epimerase"/>
    <property type="match status" value="1"/>
</dbReference>
<feature type="binding site" evidence="11">
    <location>
        <position position="1836"/>
    </location>
    <ligand>
        <name>(6S)-NADPHX</name>
        <dbReference type="ChEBI" id="CHEBI:64076"/>
    </ligand>
</feature>
<evidence type="ECO:0000256" key="10">
    <source>
        <dbReference type="ARBA" id="ARBA00049209"/>
    </source>
</evidence>
<dbReference type="PANTHER" id="PTHR12592">
    <property type="entry name" value="ATP-DEPENDENT (S)-NAD(P)H-HYDRATE DEHYDRATASE FAMILY MEMBER"/>
    <property type="match status" value="1"/>
</dbReference>
<evidence type="ECO:0000313" key="15">
    <source>
        <dbReference type="EMBL" id="EER20454.1"/>
    </source>
</evidence>
<dbReference type="InterPro" id="IPR000631">
    <property type="entry name" value="CARKD"/>
</dbReference>
<evidence type="ECO:0000256" key="3">
    <source>
        <dbReference type="ARBA" id="ARBA00022741"/>
    </source>
</evidence>
<comment type="cofactor">
    <cofactor evidence="11">
        <name>Mg(2+)</name>
        <dbReference type="ChEBI" id="CHEBI:18420"/>
    </cofactor>
</comment>
<keyword evidence="7 11" id="KW-0456">Lyase</keyword>
<protein>
    <recommendedName>
        <fullName evidence="11 12">Multifunctional fusion protein</fullName>
    </recommendedName>
    <domain>
        <recommendedName>
            <fullName evidence="11">ATP-dependent (S)-NAD(P)H-hydrate dehydratase</fullName>
            <ecNumber evidence="11">4.2.1.93</ecNumber>
        </recommendedName>
        <alternativeName>
            <fullName evidence="11">ATP-dependent NAD(P)HX dehydratase</fullName>
        </alternativeName>
    </domain>
    <domain>
        <recommendedName>
            <fullName evidence="12">NAD(P)H-hydrate epimerase</fullName>
            <ecNumber evidence="12">5.1.99.6</ecNumber>
        </recommendedName>
        <alternativeName>
            <fullName evidence="12">NAD(P)HX epimerase</fullName>
        </alternativeName>
    </domain>
</protein>
<dbReference type="GO" id="GO:0052855">
    <property type="term" value="F:ADP-dependent NAD(P)H-hydrate dehydratase activity"/>
    <property type="evidence" value="ECO:0007669"/>
    <property type="project" value="UniProtKB-EC"/>
</dbReference>
<dbReference type="Gene3D" id="3.40.50.10260">
    <property type="entry name" value="YjeF N-terminal domain"/>
    <property type="match status" value="1"/>
</dbReference>
<accession>C5K532</accession>
<dbReference type="CDD" id="cd01171">
    <property type="entry name" value="YXKO-related"/>
    <property type="match status" value="1"/>
</dbReference>
<dbReference type="EMBL" id="GG670562">
    <property type="protein sequence ID" value="EER20454.1"/>
    <property type="molecule type" value="Genomic_DNA"/>
</dbReference>
<keyword evidence="16" id="KW-1185">Reference proteome</keyword>
<evidence type="ECO:0000256" key="6">
    <source>
        <dbReference type="ARBA" id="ARBA00023027"/>
    </source>
</evidence>
<dbReference type="PROSITE" id="PS51383">
    <property type="entry name" value="YJEF_C_3"/>
    <property type="match status" value="1"/>
</dbReference>
<feature type="binding site" evidence="12">
    <location>
        <position position="1668"/>
    </location>
    <ligand>
        <name>(6S)-NADPHX</name>
        <dbReference type="ChEBI" id="CHEBI:64076"/>
    </ligand>
</feature>
<comment type="function">
    <text evidence="12">Catalyzes the epimerization of the S- and R-forms of NAD(P)HX, a damaged form of NAD(P)H that is a result of enzymatic or heat-dependent hydration. This is a prerequisite for the S-specific NAD(P)H-hydrate dehydratase to allow the repair of both epimers of NAD(P)HX.</text>
</comment>
<sequence length="2249" mass="246614">MPLPIELQWFDTTECTGEPLEPLAAAQTTTGSSNVVVSHSLYDAHLARDGDPTTGWRASTCAISCFIGYQFAPSVTIRCLKLLQGADMSELAYSARLERKLVGEATYTRIMDFDFLSGDIWMKLNDFWVFPPSRRRWRIANAEAVRGPWTIVDLGFYVDSACEVDTILTVSGTPMSSAFKASNGPVRAFDWKPSTEWTAECVTAECGPYEAWLGMQFDTELPIIECVKMQQGVEVDAYVTSVVLQYLSGENVWMTVARYDGLFGGTRLVLSPMLPRSSWRLTVTQVVSRQWDIRELELYADAECTEALHPLQHDGGHSLAAGLDQGLVRDISIIASSHEESRHPTYAFDGVTNDASKSWRSQCSSCYEEEAYSFDLLSGGSWLSLTYGGQTLPSGVLRVYPSYNSTIWRLKGKGWGLTACGSDLTQRCPVWSVEMYTNPECRGGPVQGQPVSSQGVAGEQEDPYLVYDGLYETGWLPRLPYYDDYAGSYEDEQLGIVSTPRPPDVRVYESTKAGTLSSGAQNEGDSMSEIVLERLLAWQSTTQWERTMVLRYDQRWCASSGTCNWLDKSCCTTTMNHQRTYLSTGVFLEARNINTSDRPQHVRLLSYYTTIRLVHVIPDDSSGSVKFRSIETRSVKDLLSVETMTNSQQYRAFDANTDTFWQPASNDYNPWIGLTFTVFGGTNSSREVKCVRILQPLDVTNTAESVVLETSEPNNQDWIQIRVIHYLSGGSWLALTEAASEPPPNTRWRIVNTAPLGRRLLWKVYDIRLYNSEQCTDQSRIPTTSALGATAIASGYTGENPPHYAFDVDGEATAWWAPCDFCSTAEAWIGIQFDPDVIPEGGIDIQCVTIGANALVNELLWALQVYDPVSEVCLENPNAKECWRNVDVTRKTCAPGVTDVNDPGCATDVVYATTPMPELNDSHLEMLVLVALVVSLSTRVERLASIEYHLYQTSLPQSPDFWLHSILMWSSFAVVNVVSSLFDVACVRYVFTILGLCLFGRDGCREPIPLVPSFLYSTSPGSLGGWMLAALRGSSYNCAGTSLIVSSITMTLTGGMLWVITTLDVLGLVECARYASLVHRKWLTWAKLTMAKGVGTHGQLPNPLSRIGNIPDIPIRLQRATLSQDFRAYYHRHEAPPIASYAPFLTWLFGHSLSWVTAIFVLLTGVVVNVTGHHFATGLFQAITGLDIFCLFLSGLDEHLEGVLKMDGLGELEQAVVECAGDSDTGSDHFREYEEAKDRGIWDYAALVRGCGRRLSYRARGWLGFLWVCIGRWTSTANGRGFQVNSRAEYSNPLPVRDELEYVDFGKFDGMEGGDVDTLRRLIVKVHSLGRAMKICSQIRGGLVIFIAILSGPDIRALFPVTGLVMLLLLCLVESLLQGVHLVIHSYELSYQAIAEQMHIENELDDGMVLYEGGTPDDEEGMRVQRSGSQGTNRFMNLFSKGKSHADDGSVEMSGRYRSRVATPAPLGLRRHGSTENTGSFVRRLVKKGSVAAAGGGSLPPMKVSSCDQMRRCDKDATDKYSIPSVLLMENAGITSYRCLTELLPGHRMTQQTKVLVVCGPGNNGGDGFVVARYVHSNGGQVKVILLNGREKYHGDASTNLNIVDCIPGISVEIATSEEAISSAVDWADVLVDGIFGTGLGRVVDPSSPFGVAIAAINRASKPVMSLDIPSGVNGDSGRIMGDQVHATATATFGLVKIGNLVYPGREMCGNLTVTHIGYPPELYADLNTYVNYFPQLPSRSPAGHKGSLGKALFVCGAEGYYGAPMLSSYSFLKAGGGYSRLATVGSIIPVIAGEAPSIVFHELESTTAGSIGSSNYDRLFKMAQDLADIVVVGPGISTNGDTARLVRSMVLNVDKPMVIDGDGITAISIPPVDSTDIFSTASQLLQERHRKQLSPVVLTPHLAELSRLTGLSMAELTNGSRSLLEVGRELGRSTNAVVVVKGATSMVCEPSGRARMNLSGNSGMGTAGSGDVLSGLIPAMYAAYGHDVDSLGDAVAAAVFVHGVAGDIAAINLGGEDGVTASDIMNAVPEAVSYVRGESAFAKYSSELEPRYSMPFRDIRDSVDGVEQPREQPPPLAAIVPVSEDLLPPPTELPPSLVAVERRIKEVTEEIARLEKEGSLSCQPPEEHMAMTRVEITKPPPMKSLSESDLQIPRAKKAQPDERVLARKALLLRIEKEVVDEIEKERKEEIRRGIDLRARYATRSKVWDIQVPRLRDEHWMEEDGPIRKRMEEQLVQEYILRPDGQNLY</sequence>
<comment type="similarity">
    <text evidence="2">In the C-terminal section; belongs to the NnrD/CARKD family.</text>
</comment>
<gene>
    <name evidence="15" type="ORF">Pmar_PMAR010196</name>
</gene>
<keyword evidence="6 11" id="KW-0520">NAD</keyword>
<proteinExistence type="inferred from homology"/>
<feature type="binding site" evidence="12">
    <location>
        <position position="1633"/>
    </location>
    <ligand>
        <name>K(+)</name>
        <dbReference type="ChEBI" id="CHEBI:29103"/>
    </ligand>
</feature>
<comment type="similarity">
    <text evidence="1">In the N-terminal section; belongs to the NnrE/AIBP family.</text>
</comment>
<dbReference type="OrthoDB" id="443636at2759"/>
<feature type="binding site" evidence="12">
    <location>
        <begin position="1563"/>
        <end position="1567"/>
    </location>
    <ligand>
        <name>(6S)-NADPHX</name>
        <dbReference type="ChEBI" id="CHEBI:64076"/>
    </ligand>
</feature>
<dbReference type="InterPro" id="IPR017953">
    <property type="entry name" value="Carbohydrate_kinase_pred_CS"/>
</dbReference>
<dbReference type="InterPro" id="IPR004443">
    <property type="entry name" value="YjeF_N_dom"/>
</dbReference>
<comment type="catalytic activity">
    <reaction evidence="12">
        <text>(6R)-NADHX = (6S)-NADHX</text>
        <dbReference type="Rhea" id="RHEA:32215"/>
        <dbReference type="ChEBI" id="CHEBI:64074"/>
        <dbReference type="ChEBI" id="CHEBI:64075"/>
        <dbReference type="EC" id="5.1.99.6"/>
    </reaction>
</comment>
<comment type="function">
    <text evidence="11">Catalyzes the dehydration of the S-form of NAD(P)HX at the expense of ATP, which is converted to ADP. Together with NAD(P)HX epimerase, which catalyzes the epimerization of the S- and R-forms, the enzyme allows the repair of both epimers of NAD(P)HX, a damaged form of NAD(P)H that is a result of enzymatic or heat-dependent hydration.</text>
</comment>
<dbReference type="GO" id="GO:0005524">
    <property type="term" value="F:ATP binding"/>
    <property type="evidence" value="ECO:0007669"/>
    <property type="project" value="UniProtKB-KW"/>
</dbReference>
<dbReference type="InterPro" id="IPR029056">
    <property type="entry name" value="Ribokinase-like"/>
</dbReference>
<keyword evidence="12" id="KW-0630">Potassium</keyword>
<dbReference type="GO" id="GO:0046872">
    <property type="term" value="F:metal ion binding"/>
    <property type="evidence" value="ECO:0007669"/>
    <property type="project" value="UniProtKB-KW"/>
</dbReference>
<dbReference type="SUPFAM" id="SSF64153">
    <property type="entry name" value="YjeF N-terminal domain-like"/>
    <property type="match status" value="1"/>
</dbReference>
<dbReference type="Pfam" id="PF03853">
    <property type="entry name" value="YjeF_N"/>
    <property type="match status" value="1"/>
</dbReference>
<feature type="domain" description="YjeF N-terminal" evidence="14">
    <location>
        <begin position="1510"/>
        <end position="1725"/>
    </location>
</feature>
<evidence type="ECO:0000256" key="11">
    <source>
        <dbReference type="HAMAP-Rule" id="MF_03157"/>
    </source>
</evidence>
<dbReference type="EC" id="5.1.99.6" evidence="12"/>
<keyword evidence="4 11" id="KW-0067">ATP-binding</keyword>
<organism evidence="16">
    <name type="scientific">Perkinsus marinus (strain ATCC 50983 / TXsc)</name>
    <dbReference type="NCBI Taxonomy" id="423536"/>
    <lineage>
        <taxon>Eukaryota</taxon>
        <taxon>Sar</taxon>
        <taxon>Alveolata</taxon>
        <taxon>Perkinsozoa</taxon>
        <taxon>Perkinsea</taxon>
        <taxon>Perkinsida</taxon>
        <taxon>Perkinsidae</taxon>
        <taxon>Perkinsus</taxon>
    </lineage>
</organism>
<keyword evidence="5" id="KW-0521">NADP</keyword>
<comment type="catalytic activity">
    <reaction evidence="9">
        <text>(6S)-NADHX + ADP = AMP + phosphate + NADH + H(+)</text>
        <dbReference type="Rhea" id="RHEA:32223"/>
        <dbReference type="ChEBI" id="CHEBI:15378"/>
        <dbReference type="ChEBI" id="CHEBI:43474"/>
        <dbReference type="ChEBI" id="CHEBI:57945"/>
        <dbReference type="ChEBI" id="CHEBI:64074"/>
        <dbReference type="ChEBI" id="CHEBI:456215"/>
        <dbReference type="ChEBI" id="CHEBI:456216"/>
        <dbReference type="EC" id="4.2.1.136"/>
    </reaction>
</comment>
<comment type="catalytic activity">
    <reaction evidence="12">
        <text>(6R)-NADPHX = (6S)-NADPHX</text>
        <dbReference type="Rhea" id="RHEA:32227"/>
        <dbReference type="ChEBI" id="CHEBI:64076"/>
        <dbReference type="ChEBI" id="CHEBI:64077"/>
        <dbReference type="EC" id="5.1.99.6"/>
    </reaction>
</comment>
<evidence type="ECO:0000256" key="7">
    <source>
        <dbReference type="ARBA" id="ARBA00023239"/>
    </source>
</evidence>
<dbReference type="InterPro" id="IPR036652">
    <property type="entry name" value="YjeF_N_dom_sf"/>
</dbReference>
<comment type="function">
    <text evidence="8">Bifunctional enzyme that catalyzes the epimerization of the S- and R-forms of NAD(P)HX and the dehydration of the S-form of NAD(P)HX at the expense of ADP, which is converted to AMP. This allows the repair of both epimers of NAD(P)HX, a damaged form of NAD(P)H that is a result of enzymatic or heat-dependent hydration.</text>
</comment>
<dbReference type="SUPFAM" id="SSF53613">
    <property type="entry name" value="Ribokinase-like"/>
    <property type="match status" value="1"/>
</dbReference>
<dbReference type="InParanoid" id="C5K532"/>
<comment type="similarity">
    <text evidence="12">Belongs to the NnrE/AIBP family.</text>
</comment>
<evidence type="ECO:0000259" key="13">
    <source>
        <dbReference type="PROSITE" id="PS51383"/>
    </source>
</evidence>
<dbReference type="Proteomes" id="UP000007800">
    <property type="component" value="Unassembled WGS sequence"/>
</dbReference>
<name>C5K532_PERM5</name>
<feature type="binding site" evidence="12">
    <location>
        <position position="1564"/>
    </location>
    <ligand>
        <name>K(+)</name>
        <dbReference type="ChEBI" id="CHEBI:29103"/>
    </ligand>
</feature>
<evidence type="ECO:0000256" key="4">
    <source>
        <dbReference type="ARBA" id="ARBA00022840"/>
    </source>
</evidence>
<feature type="binding site" evidence="11">
    <location>
        <begin position="1942"/>
        <end position="1946"/>
    </location>
    <ligand>
        <name>ATP</name>
        <dbReference type="ChEBI" id="CHEBI:30616"/>
    </ligand>
</feature>
<dbReference type="NCBIfam" id="TIGR00196">
    <property type="entry name" value="yjeF_cterm"/>
    <property type="match status" value="1"/>
</dbReference>
<evidence type="ECO:0000256" key="9">
    <source>
        <dbReference type="ARBA" id="ARBA00048238"/>
    </source>
</evidence>
<dbReference type="PROSITE" id="PS51385">
    <property type="entry name" value="YJEF_N"/>
    <property type="match status" value="1"/>
</dbReference>
<keyword evidence="3 11" id="KW-0547">Nucleotide-binding</keyword>
<comment type="similarity">
    <text evidence="11">Belongs to the NnrD/CARKD family.</text>
</comment>
<evidence type="ECO:0000256" key="2">
    <source>
        <dbReference type="ARBA" id="ARBA00009524"/>
    </source>
</evidence>
<feature type="binding site" evidence="11">
    <location>
        <position position="1972"/>
    </location>
    <ligand>
        <name>(6S)-NADPHX</name>
        <dbReference type="ChEBI" id="CHEBI:64076"/>
    </ligand>
</feature>
<dbReference type="GO" id="GO:0110051">
    <property type="term" value="P:metabolite repair"/>
    <property type="evidence" value="ECO:0007669"/>
    <property type="project" value="TreeGrafter"/>
</dbReference>
<dbReference type="GO" id="GO:0047453">
    <property type="term" value="F:ATP-dependent NAD(P)H-hydrate dehydratase activity"/>
    <property type="evidence" value="ECO:0007669"/>
    <property type="project" value="UniProtKB-UniRule"/>
</dbReference>
<reference evidence="15 16" key="1">
    <citation type="submission" date="2008-07" db="EMBL/GenBank/DDBJ databases">
        <authorList>
            <person name="El-Sayed N."/>
            <person name="Caler E."/>
            <person name="Inman J."/>
            <person name="Amedeo P."/>
            <person name="Hass B."/>
            <person name="Wortman J."/>
        </authorList>
    </citation>
    <scope>NUCLEOTIDE SEQUENCE [LARGE SCALE GENOMIC DNA]</scope>
    <source>
        <strain evidence="16">ATCC 50983 / TXsc</strain>
    </source>
</reference>
<feature type="binding site" evidence="12">
    <location>
        <begin position="1637"/>
        <end position="1643"/>
    </location>
    <ligand>
        <name>(6S)-NADPHX</name>
        <dbReference type="ChEBI" id="CHEBI:64076"/>
    </ligand>
</feature>
<comment type="cofactor">
    <cofactor evidence="12">
        <name>K(+)</name>
        <dbReference type="ChEBI" id="CHEBI:29103"/>
    </cofactor>
    <text evidence="12">Binds 1 potassium ion per subunit.</text>
</comment>
<keyword evidence="12" id="KW-0413">Isomerase</keyword>
<evidence type="ECO:0000256" key="1">
    <source>
        <dbReference type="ARBA" id="ARBA00006001"/>
    </source>
</evidence>
<evidence type="ECO:0000313" key="16">
    <source>
        <dbReference type="Proteomes" id="UP000007800"/>
    </source>
</evidence>
<keyword evidence="11" id="KW-0597">Phosphoprotein</keyword>
<dbReference type="Gene3D" id="3.40.1190.20">
    <property type="match status" value="1"/>
</dbReference>
<comment type="catalytic activity">
    <reaction evidence="11">
        <text>(6S)-NADPHX + ATP = ADP + phosphate + NADPH + H(+)</text>
        <dbReference type="Rhea" id="RHEA:32231"/>
        <dbReference type="ChEBI" id="CHEBI:15378"/>
        <dbReference type="ChEBI" id="CHEBI:30616"/>
        <dbReference type="ChEBI" id="CHEBI:43474"/>
        <dbReference type="ChEBI" id="CHEBI:57783"/>
        <dbReference type="ChEBI" id="CHEBI:64076"/>
        <dbReference type="ChEBI" id="CHEBI:456216"/>
        <dbReference type="EC" id="4.2.1.93"/>
    </reaction>
</comment>
<dbReference type="PROSITE" id="PS01050">
    <property type="entry name" value="YJEF_C_2"/>
    <property type="match status" value="1"/>
</dbReference>
<dbReference type="NCBIfam" id="TIGR00197">
    <property type="entry name" value="yjeF_nterm"/>
    <property type="match status" value="1"/>
</dbReference>
<feature type="binding site" evidence="12">
    <location>
        <position position="1671"/>
    </location>
    <ligand>
        <name>K(+)</name>
        <dbReference type="ChEBI" id="CHEBI:29103"/>
    </ligand>
</feature>
<dbReference type="HAMAP" id="MF_01965">
    <property type="entry name" value="NADHX_dehydratase"/>
    <property type="match status" value="1"/>
</dbReference>
<dbReference type="Gene3D" id="2.60.120.260">
    <property type="entry name" value="Galactose-binding domain-like"/>
    <property type="match status" value="1"/>
</dbReference>
<dbReference type="GO" id="GO:0046496">
    <property type="term" value="P:nicotinamide nucleotide metabolic process"/>
    <property type="evidence" value="ECO:0007669"/>
    <property type="project" value="UniProtKB-UniRule"/>
</dbReference>
<comment type="catalytic activity">
    <reaction evidence="10">
        <text>(6S)-NADPHX + ADP = AMP + phosphate + NADPH + H(+)</text>
        <dbReference type="Rhea" id="RHEA:32235"/>
        <dbReference type="ChEBI" id="CHEBI:15378"/>
        <dbReference type="ChEBI" id="CHEBI:43474"/>
        <dbReference type="ChEBI" id="CHEBI:57783"/>
        <dbReference type="ChEBI" id="CHEBI:64076"/>
        <dbReference type="ChEBI" id="CHEBI:456215"/>
        <dbReference type="ChEBI" id="CHEBI:456216"/>
        <dbReference type="EC" id="4.2.1.136"/>
    </reaction>
</comment>
<dbReference type="GO" id="GO:0052856">
    <property type="term" value="F:NAD(P)HX epimerase activity"/>
    <property type="evidence" value="ECO:0007669"/>
    <property type="project" value="UniProtKB-UniRule"/>
</dbReference>
<evidence type="ECO:0000256" key="5">
    <source>
        <dbReference type="ARBA" id="ARBA00022857"/>
    </source>
</evidence>
<feature type="domain" description="YjeF C-terminal" evidence="13">
    <location>
        <begin position="1729"/>
        <end position="2036"/>
    </location>
</feature>
<dbReference type="RefSeq" id="XP_002788658.1">
    <property type="nucleotide sequence ID" value="XM_002788612.1"/>
</dbReference>
<evidence type="ECO:0000256" key="12">
    <source>
        <dbReference type="HAMAP-Rule" id="MF_03159"/>
    </source>
</evidence>
<feature type="binding site" evidence="11">
    <location>
        <begin position="1902"/>
        <end position="1908"/>
    </location>
    <ligand>
        <name>(6S)-NADPHX</name>
        <dbReference type="ChEBI" id="CHEBI:64076"/>
    </ligand>
</feature>
<dbReference type="Pfam" id="PF01256">
    <property type="entry name" value="Carb_kinase"/>
    <property type="match status" value="1"/>
</dbReference>
<comment type="catalytic activity">
    <reaction evidence="11">
        <text>(6S)-NADHX + ATP = ADP + phosphate + NADH + H(+)</text>
        <dbReference type="Rhea" id="RHEA:19017"/>
        <dbReference type="ChEBI" id="CHEBI:15378"/>
        <dbReference type="ChEBI" id="CHEBI:30616"/>
        <dbReference type="ChEBI" id="CHEBI:43474"/>
        <dbReference type="ChEBI" id="CHEBI:57945"/>
        <dbReference type="ChEBI" id="CHEBI:64074"/>
        <dbReference type="ChEBI" id="CHEBI:456216"/>
        <dbReference type="EC" id="4.2.1.93"/>
    </reaction>
</comment>
<evidence type="ECO:0000259" key="14">
    <source>
        <dbReference type="PROSITE" id="PS51385"/>
    </source>
</evidence>
<dbReference type="GeneID" id="9054005"/>